<dbReference type="RefSeq" id="WP_242329332.1">
    <property type="nucleotide sequence ID" value="NZ_CP071872.1"/>
</dbReference>
<dbReference type="PANTHER" id="PTHR10587:SF134">
    <property type="entry name" value="SECRETED PROTEIN"/>
    <property type="match status" value="1"/>
</dbReference>
<evidence type="ECO:0000256" key="1">
    <source>
        <dbReference type="SAM" id="MobiDB-lite"/>
    </source>
</evidence>
<feature type="signal peptide" evidence="2">
    <location>
        <begin position="1"/>
        <end position="34"/>
    </location>
</feature>
<evidence type="ECO:0000313" key="5">
    <source>
        <dbReference type="Proteomes" id="UP000828924"/>
    </source>
</evidence>
<dbReference type="CDD" id="cd10917">
    <property type="entry name" value="CE4_NodB_like_6s_7s"/>
    <property type="match status" value="1"/>
</dbReference>
<keyword evidence="2" id="KW-0732">Signal</keyword>
<accession>A0ABY3WJ37</accession>
<dbReference type="PROSITE" id="PS51677">
    <property type="entry name" value="NODB"/>
    <property type="match status" value="1"/>
</dbReference>
<sequence>MQLVRQKGKMRNGWRVRGAVLSVLLVAAAGSGCATEPVATSGSDGARPPRPAPGQPRAGSQGAGPAGALAAYAERTRKAHAARVAAAKRWGLKKTPLSPPAPPAEKPGVTTRKGFEVTDGKGLPPVFTAVPTKEKVVFLTIDDGVDKDPELLRLMSELSIPYSAFLTDYVVRDDYDFFEEMQDRGVTLHNHTLSHRYMPALSYKEQKEEICGQQRKMEKRFGNRPRLFRPPYGNYDRNTLRAAKSCGVKGVPLWAAEAFPDHMEWRDWDRKLHPGDIILTHFRGKAEWKASMADLIRNVMNVVTAQGYAVARLEDYV</sequence>
<evidence type="ECO:0000313" key="4">
    <source>
        <dbReference type="EMBL" id="UNM10797.1"/>
    </source>
</evidence>
<keyword evidence="5" id="KW-1185">Reference proteome</keyword>
<dbReference type="SUPFAM" id="SSF88713">
    <property type="entry name" value="Glycoside hydrolase/deacetylase"/>
    <property type="match status" value="1"/>
</dbReference>
<feature type="chain" id="PRO_5047036323" evidence="2">
    <location>
        <begin position="35"/>
        <end position="317"/>
    </location>
</feature>
<reference evidence="4 5" key="1">
    <citation type="submission" date="2021-03" db="EMBL/GenBank/DDBJ databases">
        <title>Complete genome of Streptomyces formicae strain 1H-GS9 (DSM 100524).</title>
        <authorList>
            <person name="Atanasov K.E."/>
            <person name="Altabella T."/>
            <person name="Ferrer A."/>
        </authorList>
    </citation>
    <scope>NUCLEOTIDE SEQUENCE [LARGE SCALE GENOMIC DNA]</scope>
    <source>
        <strain evidence="4 5">1H-GS9</strain>
    </source>
</reference>
<gene>
    <name evidence="4" type="ORF">J4032_04060</name>
</gene>
<feature type="region of interest" description="Disordered" evidence="1">
    <location>
        <begin position="34"/>
        <end position="68"/>
    </location>
</feature>
<evidence type="ECO:0000256" key="2">
    <source>
        <dbReference type="SAM" id="SignalP"/>
    </source>
</evidence>
<feature type="domain" description="NodB homology" evidence="3">
    <location>
        <begin position="135"/>
        <end position="317"/>
    </location>
</feature>
<evidence type="ECO:0000259" key="3">
    <source>
        <dbReference type="PROSITE" id="PS51677"/>
    </source>
</evidence>
<dbReference type="EMBL" id="CP071872">
    <property type="protein sequence ID" value="UNM10797.1"/>
    <property type="molecule type" value="Genomic_DNA"/>
</dbReference>
<dbReference type="Pfam" id="PF01522">
    <property type="entry name" value="Polysacc_deac_1"/>
    <property type="match status" value="1"/>
</dbReference>
<dbReference type="InterPro" id="IPR050248">
    <property type="entry name" value="Polysacc_deacetylase_ArnD"/>
</dbReference>
<organism evidence="4 5">
    <name type="scientific">Streptomyces formicae</name>
    <dbReference type="NCBI Taxonomy" id="1616117"/>
    <lineage>
        <taxon>Bacteria</taxon>
        <taxon>Bacillati</taxon>
        <taxon>Actinomycetota</taxon>
        <taxon>Actinomycetes</taxon>
        <taxon>Kitasatosporales</taxon>
        <taxon>Streptomycetaceae</taxon>
        <taxon>Streptomyces</taxon>
    </lineage>
</organism>
<dbReference type="PROSITE" id="PS51257">
    <property type="entry name" value="PROKAR_LIPOPROTEIN"/>
    <property type="match status" value="1"/>
</dbReference>
<dbReference type="InterPro" id="IPR011330">
    <property type="entry name" value="Glyco_hydro/deAcase_b/a-brl"/>
</dbReference>
<proteinExistence type="predicted"/>
<protein>
    <submittedName>
        <fullName evidence="4">Polysaccharide deacetylase family protein</fullName>
    </submittedName>
</protein>
<dbReference type="Proteomes" id="UP000828924">
    <property type="component" value="Chromosome"/>
</dbReference>
<name>A0ABY3WJ37_9ACTN</name>
<dbReference type="InterPro" id="IPR002509">
    <property type="entry name" value="NODB_dom"/>
</dbReference>
<dbReference type="PANTHER" id="PTHR10587">
    <property type="entry name" value="GLYCOSYL TRANSFERASE-RELATED"/>
    <property type="match status" value="1"/>
</dbReference>
<dbReference type="Gene3D" id="3.20.20.370">
    <property type="entry name" value="Glycoside hydrolase/deacetylase"/>
    <property type="match status" value="1"/>
</dbReference>